<proteinExistence type="predicted"/>
<evidence type="ECO:0000313" key="4">
    <source>
        <dbReference type="Proteomes" id="UP000470246"/>
    </source>
</evidence>
<dbReference type="Proteomes" id="UP000470246">
    <property type="component" value="Unassembled WGS sequence"/>
</dbReference>
<comment type="caution">
    <text evidence="3">The sequence shown here is derived from an EMBL/GenBank/DDBJ whole genome shotgun (WGS) entry which is preliminary data.</text>
</comment>
<dbReference type="Pfam" id="PF13400">
    <property type="entry name" value="Tad"/>
    <property type="match status" value="1"/>
</dbReference>
<feature type="transmembrane region" description="Helical" evidence="1">
    <location>
        <begin position="14"/>
        <end position="35"/>
    </location>
</feature>
<dbReference type="InterPro" id="IPR021202">
    <property type="entry name" value="Rv3654c-like"/>
</dbReference>
<feature type="domain" description="Putative Flp pilus-assembly TadG-like N-terminal" evidence="2">
    <location>
        <begin position="12"/>
        <end position="57"/>
    </location>
</feature>
<name>A0A7K3W6Q1_9ACTN</name>
<dbReference type="NCBIfam" id="TIGR03816">
    <property type="entry name" value="tadE_like_DECH"/>
    <property type="match status" value="1"/>
</dbReference>
<dbReference type="AlphaFoldDB" id="A0A7K3W6Q1"/>
<reference evidence="3 4" key="1">
    <citation type="submission" date="2020-02" db="EMBL/GenBank/DDBJ databases">
        <title>Geodermatophilus sabuli CPCC 205279 I12A-02694.</title>
        <authorList>
            <person name="Jiang Z."/>
        </authorList>
    </citation>
    <scope>NUCLEOTIDE SEQUENCE [LARGE SCALE GENOMIC DNA]</scope>
    <source>
        <strain evidence="3 4">I12A-02694</strain>
    </source>
</reference>
<gene>
    <name evidence="3" type="ORF">GCU56_22015</name>
</gene>
<keyword evidence="4" id="KW-1185">Reference proteome</keyword>
<accession>A0A7K3W6Q1</accession>
<dbReference type="RefSeq" id="WP_163484337.1">
    <property type="nucleotide sequence ID" value="NZ_JAAGWF010000030.1"/>
</dbReference>
<organism evidence="3 4">
    <name type="scientific">Geodermatophilus sabuli</name>
    <dbReference type="NCBI Taxonomy" id="1564158"/>
    <lineage>
        <taxon>Bacteria</taxon>
        <taxon>Bacillati</taxon>
        <taxon>Actinomycetota</taxon>
        <taxon>Actinomycetes</taxon>
        <taxon>Geodermatophilales</taxon>
        <taxon>Geodermatophilaceae</taxon>
        <taxon>Geodermatophilus</taxon>
    </lineage>
</organism>
<dbReference type="InterPro" id="IPR028087">
    <property type="entry name" value="Tad_N"/>
</dbReference>
<sequence length="128" mass="12539">MTRWNRSDRERGSATVWVVALSGVLAAIGVAAVLVGSAVVARHRATGAADLAALAAAEQAVRGASGPCAVAAEVARANGARLTGCAVDAAAVVDVAVQVAVRLGPLGVRHAPARARAGPVAPGPEPVP</sequence>
<keyword evidence="1" id="KW-0812">Transmembrane</keyword>
<evidence type="ECO:0000256" key="1">
    <source>
        <dbReference type="SAM" id="Phobius"/>
    </source>
</evidence>
<keyword evidence="1" id="KW-1133">Transmembrane helix</keyword>
<protein>
    <submittedName>
        <fullName evidence="3">Flp pilus-assembly TadE/G-like family protein</fullName>
    </submittedName>
</protein>
<dbReference type="EMBL" id="JAAGWF010000030">
    <property type="protein sequence ID" value="NEK60539.1"/>
    <property type="molecule type" value="Genomic_DNA"/>
</dbReference>
<evidence type="ECO:0000259" key="2">
    <source>
        <dbReference type="Pfam" id="PF13400"/>
    </source>
</evidence>
<keyword evidence="1" id="KW-0472">Membrane</keyword>
<evidence type="ECO:0000313" key="3">
    <source>
        <dbReference type="EMBL" id="NEK60539.1"/>
    </source>
</evidence>